<reference evidence="2 3" key="1">
    <citation type="submission" date="2024-09" db="EMBL/GenBank/DDBJ databases">
        <authorList>
            <person name="Sun Q."/>
            <person name="Mori K."/>
        </authorList>
    </citation>
    <scope>NUCLEOTIDE SEQUENCE [LARGE SCALE GENOMIC DNA]</scope>
    <source>
        <strain evidence="2 3">KCTC 23076</strain>
    </source>
</reference>
<organism evidence="2 3">
    <name type="scientific">Lysobacter korlensis</name>
    <dbReference type="NCBI Taxonomy" id="553636"/>
    <lineage>
        <taxon>Bacteria</taxon>
        <taxon>Pseudomonadati</taxon>
        <taxon>Pseudomonadota</taxon>
        <taxon>Gammaproteobacteria</taxon>
        <taxon>Lysobacterales</taxon>
        <taxon>Lysobacteraceae</taxon>
        <taxon>Lysobacter</taxon>
    </lineage>
</organism>
<dbReference type="PROSITE" id="PS51257">
    <property type="entry name" value="PROKAR_LIPOPROTEIN"/>
    <property type="match status" value="1"/>
</dbReference>
<proteinExistence type="predicted"/>
<keyword evidence="3" id="KW-1185">Reference proteome</keyword>
<evidence type="ECO:0008006" key="4">
    <source>
        <dbReference type="Google" id="ProtNLM"/>
    </source>
</evidence>
<protein>
    <recommendedName>
        <fullName evidence="4">Lipoprotein</fullName>
    </recommendedName>
</protein>
<evidence type="ECO:0000313" key="3">
    <source>
        <dbReference type="Proteomes" id="UP001589896"/>
    </source>
</evidence>
<sequence length="133" mass="13855">MRTIISAALLLALVACSTTQVHRNSATMYAPTSSSAVQVLYSAPRREYESIGIVSAKRYKPGFTDPTVADAIPQLQAAGAQLGADAVIVQTSRSNNDRHTVVDGEAIRFVDRPVGASQSTATGECKACGTIGG</sequence>
<dbReference type="Proteomes" id="UP001589896">
    <property type="component" value="Unassembled WGS sequence"/>
</dbReference>
<accession>A0ABV6RKI8</accession>
<keyword evidence="1" id="KW-0732">Signal</keyword>
<feature type="signal peptide" evidence="1">
    <location>
        <begin position="1"/>
        <end position="23"/>
    </location>
</feature>
<dbReference type="RefSeq" id="WP_386666061.1">
    <property type="nucleotide sequence ID" value="NZ_JBHLTG010000001.1"/>
</dbReference>
<feature type="chain" id="PRO_5045730192" description="Lipoprotein" evidence="1">
    <location>
        <begin position="24"/>
        <end position="133"/>
    </location>
</feature>
<evidence type="ECO:0000313" key="2">
    <source>
        <dbReference type="EMBL" id="MFC0677494.1"/>
    </source>
</evidence>
<dbReference type="EMBL" id="JBHLTG010000001">
    <property type="protein sequence ID" value="MFC0677494.1"/>
    <property type="molecule type" value="Genomic_DNA"/>
</dbReference>
<name>A0ABV6RKI8_9GAMM</name>
<evidence type="ECO:0000256" key="1">
    <source>
        <dbReference type="SAM" id="SignalP"/>
    </source>
</evidence>
<comment type="caution">
    <text evidence="2">The sequence shown here is derived from an EMBL/GenBank/DDBJ whole genome shotgun (WGS) entry which is preliminary data.</text>
</comment>
<gene>
    <name evidence="2" type="ORF">ACFFGH_06475</name>
</gene>